<keyword evidence="2" id="KW-1185">Reference proteome</keyword>
<dbReference type="Gene3D" id="3.80.10.10">
    <property type="entry name" value="Ribonuclease Inhibitor"/>
    <property type="match status" value="1"/>
</dbReference>
<name>A0A015LAW3_RHIIW</name>
<gene>
    <name evidence="1" type="ORF">RirG_029190</name>
</gene>
<comment type="caution">
    <text evidence="1">The sequence shown here is derived from an EMBL/GenBank/DDBJ whole genome shotgun (WGS) entry which is preliminary data.</text>
</comment>
<evidence type="ECO:0008006" key="3">
    <source>
        <dbReference type="Google" id="ProtNLM"/>
    </source>
</evidence>
<evidence type="ECO:0000313" key="1">
    <source>
        <dbReference type="EMBL" id="EXX76859.1"/>
    </source>
</evidence>
<reference evidence="1 2" key="1">
    <citation type="submission" date="2014-02" db="EMBL/GenBank/DDBJ databases">
        <title>Single nucleus genome sequencing reveals high similarity among nuclei of an endomycorrhizal fungus.</title>
        <authorList>
            <person name="Lin K."/>
            <person name="Geurts R."/>
            <person name="Zhang Z."/>
            <person name="Limpens E."/>
            <person name="Saunders D.G."/>
            <person name="Mu D."/>
            <person name="Pang E."/>
            <person name="Cao H."/>
            <person name="Cha H."/>
            <person name="Lin T."/>
            <person name="Zhou Q."/>
            <person name="Shang Y."/>
            <person name="Li Y."/>
            <person name="Ivanov S."/>
            <person name="Sharma T."/>
            <person name="Velzen R.V."/>
            <person name="Ruijter N.D."/>
            <person name="Aanen D.K."/>
            <person name="Win J."/>
            <person name="Kamoun S."/>
            <person name="Bisseling T."/>
            <person name="Huang S."/>
        </authorList>
    </citation>
    <scope>NUCLEOTIDE SEQUENCE [LARGE SCALE GENOMIC DNA]</scope>
    <source>
        <strain evidence="2">DAOM197198w</strain>
    </source>
</reference>
<sequence>MTYQLPTLPTDCLNNIVEFLENDKDTLHSCLLVNRLWCKVSVRILWRDLWDNKERSLRMASSILSTLIACLPNKSKEILFKNGIFISTPTSKSPLFDYTAFCQVLLICEINKIVYNVLRDIPSNNSLSLQDRYCLVTNEIIKMFMNQVSLKKLSYIYNHYQYNLSFTYFFEVRNLSELHCGTNLNSDFYYRLSQTCRNLQSISIEFYSNEVSSELKELISLQNNLKKCTLIAYYGNSWENIIPSITNHSNTLTKLHLCSDYTNLSLSFVSLFPNLQEIVFSFLESADFEDFKVLQFSKFPNLQILKIPYHCPKPEYVMRFLEINGKNLKNFYISENDKDLSLSIANFCPNLKSLCVTLNNDEIDILKNIFIGCQYLERIKIWCGGEYLTVEKVLETIVNHSSNNFHELKIHNSSNSAYVSSEILELFFMRWKNRLPKKSLNLIGINCFYYNYNSLVNEENLNIIKNYENLGVVKFRTRSYYEEGKEEEN</sequence>
<dbReference type="Proteomes" id="UP000022910">
    <property type="component" value="Unassembled WGS sequence"/>
</dbReference>
<accession>A0A015LAW3</accession>
<dbReference type="HOGENOM" id="CLU_028913_0_1_1"/>
<dbReference type="InterPro" id="IPR032675">
    <property type="entry name" value="LRR_dom_sf"/>
</dbReference>
<dbReference type="AlphaFoldDB" id="A0A015LAW3"/>
<dbReference type="SUPFAM" id="SSF52047">
    <property type="entry name" value="RNI-like"/>
    <property type="match status" value="1"/>
</dbReference>
<dbReference type="OrthoDB" id="2308320at2759"/>
<dbReference type="EMBL" id="JEMT01011805">
    <property type="protein sequence ID" value="EXX76859.1"/>
    <property type="molecule type" value="Genomic_DNA"/>
</dbReference>
<evidence type="ECO:0000313" key="2">
    <source>
        <dbReference type="Proteomes" id="UP000022910"/>
    </source>
</evidence>
<organism evidence="1 2">
    <name type="scientific">Rhizophagus irregularis (strain DAOM 197198w)</name>
    <name type="common">Glomus intraradices</name>
    <dbReference type="NCBI Taxonomy" id="1432141"/>
    <lineage>
        <taxon>Eukaryota</taxon>
        <taxon>Fungi</taxon>
        <taxon>Fungi incertae sedis</taxon>
        <taxon>Mucoromycota</taxon>
        <taxon>Glomeromycotina</taxon>
        <taxon>Glomeromycetes</taxon>
        <taxon>Glomerales</taxon>
        <taxon>Glomeraceae</taxon>
        <taxon>Rhizophagus</taxon>
    </lineage>
</organism>
<protein>
    <recommendedName>
        <fullName evidence="3">F-box domain-containing protein</fullName>
    </recommendedName>
</protein>
<proteinExistence type="predicted"/>